<dbReference type="Gene3D" id="3.40.190.10">
    <property type="entry name" value="Periplasmic binding protein-like II"/>
    <property type="match status" value="2"/>
</dbReference>
<dbReference type="GO" id="GO:0030976">
    <property type="term" value="F:thiamine pyrophosphate binding"/>
    <property type="evidence" value="ECO:0007669"/>
    <property type="project" value="TreeGrafter"/>
</dbReference>
<dbReference type="Pfam" id="PF13343">
    <property type="entry name" value="SBP_bac_6"/>
    <property type="match status" value="1"/>
</dbReference>
<reference evidence="4" key="2">
    <citation type="submission" date="2015-08" db="EMBL/GenBank/DDBJ databases">
        <title>Draft Genome Sequence of a Heterotrophic Facultative Anaerobic Bacterium Ardenticatena maritima Strain 110S.</title>
        <authorList>
            <person name="Kawaichi S."/>
            <person name="Yoshida T."/>
            <person name="Sako Y."/>
            <person name="Nakamura R."/>
        </authorList>
    </citation>
    <scope>NUCLEOTIDE SEQUENCE [LARGE SCALE GENOMIC DNA]</scope>
    <source>
        <strain evidence="4">110S</strain>
    </source>
</reference>
<dbReference type="InterPro" id="IPR005948">
    <property type="entry name" value="ThiB-like"/>
</dbReference>
<dbReference type="CDD" id="cd13545">
    <property type="entry name" value="PBP2_TbpA"/>
    <property type="match status" value="1"/>
</dbReference>
<reference evidence="3 4" key="1">
    <citation type="journal article" date="2015" name="Genome Announc.">
        <title>Draft Genome Sequence of a Heterotrophic Facultative Anaerobic Thermophilic Bacterium, Ardenticatena maritima Strain 110ST.</title>
        <authorList>
            <person name="Kawaichi S."/>
            <person name="Yoshida T."/>
            <person name="Sako Y."/>
            <person name="Nakamura R."/>
        </authorList>
    </citation>
    <scope>NUCLEOTIDE SEQUENCE [LARGE SCALE GENOMIC DNA]</scope>
    <source>
        <strain evidence="3 4">110S</strain>
    </source>
</reference>
<name>A0A0M8K8M9_9CHLR</name>
<dbReference type="EMBL" id="BBZA01000111">
    <property type="protein sequence ID" value="GAP63071.1"/>
    <property type="molecule type" value="Genomic_DNA"/>
</dbReference>
<sequence length="404" mass="44633">MGSPGGIMLPGVFVVYASPRVQTNEHVWQGGVSMRTKWWLWSLLWVLVMAVSACGGESTPTAEPTVQEEAGGETQTNEPRVVRLLTHDSFSVSEEVLAAFEAEHNATIEFVKGGDAGTTLNQAILSKENPLADVIFGVDNTFFSRAIDADITEPYTPAGLEHVPDDLKLDPQNRLVPIDWGDVCLNIDKAYFAENNLPKPQTLRDLTKPEYKGLTVVENPATSSPGLAFMLATIGAFGTEGEYTWEDFWREMRANDVLVTDGWEDAYYGQFSGGSGEGTRPIVVSYATSPVAEVYFADPQPEEPPTEAIIADNTCFRQIEFAGLLKNAANPELGKALLDFMLSPTFQEDIPLQMFVFPARPDVELPEVFVKHGKVAEKPAVVPPEAIEQHREEWIERWTEIVLR</sequence>
<proteinExistence type="predicted"/>
<dbReference type="GO" id="GO:0015888">
    <property type="term" value="P:thiamine transport"/>
    <property type="evidence" value="ECO:0007669"/>
    <property type="project" value="InterPro"/>
</dbReference>
<comment type="caution">
    <text evidence="3">The sequence shown here is derived from an EMBL/GenBank/DDBJ whole genome shotgun (WGS) entry which is preliminary data.</text>
</comment>
<evidence type="ECO:0000256" key="1">
    <source>
        <dbReference type="ARBA" id="ARBA00022729"/>
    </source>
</evidence>
<dbReference type="PANTHER" id="PTHR30006">
    <property type="entry name" value="THIAMINE-BINDING PERIPLASMIC PROTEIN-RELATED"/>
    <property type="match status" value="1"/>
</dbReference>
<dbReference type="STRING" id="872965.SE16_09175"/>
<feature type="region of interest" description="Disordered" evidence="2">
    <location>
        <begin position="57"/>
        <end position="77"/>
    </location>
</feature>
<dbReference type="AlphaFoldDB" id="A0A0M8K8M9"/>
<dbReference type="SUPFAM" id="SSF53850">
    <property type="entry name" value="Periplasmic binding protein-like II"/>
    <property type="match status" value="1"/>
</dbReference>
<protein>
    <submittedName>
        <fullName evidence="3">Thiamine transport system substrate-binding protein</fullName>
    </submittedName>
</protein>
<evidence type="ECO:0000256" key="2">
    <source>
        <dbReference type="SAM" id="MobiDB-lite"/>
    </source>
</evidence>
<organism evidence="3 4">
    <name type="scientific">Ardenticatena maritima</name>
    <dbReference type="NCBI Taxonomy" id="872965"/>
    <lineage>
        <taxon>Bacteria</taxon>
        <taxon>Bacillati</taxon>
        <taxon>Chloroflexota</taxon>
        <taxon>Ardenticatenia</taxon>
        <taxon>Ardenticatenales</taxon>
        <taxon>Ardenticatenaceae</taxon>
        <taxon>Ardenticatena</taxon>
    </lineage>
</organism>
<dbReference type="Proteomes" id="UP000037784">
    <property type="component" value="Unassembled WGS sequence"/>
</dbReference>
<dbReference type="GO" id="GO:0030288">
    <property type="term" value="C:outer membrane-bounded periplasmic space"/>
    <property type="evidence" value="ECO:0007669"/>
    <property type="project" value="TreeGrafter"/>
</dbReference>
<dbReference type="InParanoid" id="A0A0M8K8M9"/>
<gene>
    <name evidence="3" type="primary">thiB</name>
    <name evidence="3" type="ORF">ARMA_1494</name>
</gene>
<dbReference type="NCBIfam" id="TIGR01254">
    <property type="entry name" value="sfuA"/>
    <property type="match status" value="1"/>
</dbReference>
<dbReference type="GO" id="GO:0030975">
    <property type="term" value="F:thiamine binding"/>
    <property type="evidence" value="ECO:0007669"/>
    <property type="project" value="InterPro"/>
</dbReference>
<evidence type="ECO:0000313" key="4">
    <source>
        <dbReference type="Proteomes" id="UP000037784"/>
    </source>
</evidence>
<keyword evidence="4" id="KW-1185">Reference proteome</keyword>
<accession>A0A0M8K8M9</accession>
<dbReference type="PANTHER" id="PTHR30006:SF2">
    <property type="entry name" value="ABC TRANSPORTER SUBSTRATE-BINDING PROTEIN"/>
    <property type="match status" value="1"/>
</dbReference>
<evidence type="ECO:0000313" key="3">
    <source>
        <dbReference type="EMBL" id="GAP63071.1"/>
    </source>
</evidence>
<keyword evidence="1" id="KW-0732">Signal</keyword>